<evidence type="ECO:0000256" key="1">
    <source>
        <dbReference type="ARBA" id="ARBA00009981"/>
    </source>
</evidence>
<evidence type="ECO:0000313" key="3">
    <source>
        <dbReference type="Proteomes" id="UP000019141"/>
    </source>
</evidence>
<accession>W4LH27</accession>
<keyword evidence="3" id="KW-1185">Reference proteome</keyword>
<proteinExistence type="inferred from homology"/>
<organism evidence="2 3">
    <name type="scientific">Entotheonella factor</name>
    <dbReference type="NCBI Taxonomy" id="1429438"/>
    <lineage>
        <taxon>Bacteria</taxon>
        <taxon>Pseudomonadati</taxon>
        <taxon>Nitrospinota/Tectimicrobiota group</taxon>
        <taxon>Candidatus Tectimicrobiota</taxon>
        <taxon>Candidatus Entotheonellia</taxon>
        <taxon>Candidatus Entotheonellales</taxon>
        <taxon>Candidatus Entotheonellaceae</taxon>
        <taxon>Candidatus Entotheonella</taxon>
    </lineage>
</organism>
<comment type="similarity">
    <text evidence="1">Belongs to the phD/YefM antitoxin family.</text>
</comment>
<dbReference type="InterPro" id="IPR036165">
    <property type="entry name" value="YefM-like_sf"/>
</dbReference>
<dbReference type="EMBL" id="AZHW01000672">
    <property type="protein sequence ID" value="ETW97393.1"/>
    <property type="molecule type" value="Genomic_DNA"/>
</dbReference>
<reference evidence="2 3" key="1">
    <citation type="journal article" date="2014" name="Nature">
        <title>An environmental bacterial taxon with a large and distinct metabolic repertoire.</title>
        <authorList>
            <person name="Wilson M.C."/>
            <person name="Mori T."/>
            <person name="Ruckert C."/>
            <person name="Uria A.R."/>
            <person name="Helf M.J."/>
            <person name="Takada K."/>
            <person name="Gernert C."/>
            <person name="Steffens U.A."/>
            <person name="Heycke N."/>
            <person name="Schmitt S."/>
            <person name="Rinke C."/>
            <person name="Helfrich E.J."/>
            <person name="Brachmann A.O."/>
            <person name="Gurgui C."/>
            <person name="Wakimoto T."/>
            <person name="Kracht M."/>
            <person name="Crusemann M."/>
            <person name="Hentschel U."/>
            <person name="Abe I."/>
            <person name="Matsunaga S."/>
            <person name="Kalinowski J."/>
            <person name="Takeyama H."/>
            <person name="Piel J."/>
        </authorList>
    </citation>
    <scope>NUCLEOTIDE SEQUENCE [LARGE SCALE GENOMIC DNA]</scope>
    <source>
        <strain evidence="3">TSY1</strain>
    </source>
</reference>
<sequence>MGSVTIEEAQAKLATIIASLTPGEELIITQNDQPVAKLIAQKRSMRKPRQPGSAKGKLVILSDDEEHLNDFEAYMQ</sequence>
<name>W4LH27_ENTF1</name>
<dbReference type="Gene3D" id="3.40.1620.10">
    <property type="entry name" value="YefM-like domain"/>
    <property type="match status" value="1"/>
</dbReference>
<dbReference type="HOGENOM" id="CLU_163140_3_2_7"/>
<dbReference type="Proteomes" id="UP000019141">
    <property type="component" value="Unassembled WGS sequence"/>
</dbReference>
<evidence type="ECO:0008006" key="4">
    <source>
        <dbReference type="Google" id="ProtNLM"/>
    </source>
</evidence>
<dbReference type="AlphaFoldDB" id="W4LH27"/>
<dbReference type="SUPFAM" id="SSF143120">
    <property type="entry name" value="YefM-like"/>
    <property type="match status" value="1"/>
</dbReference>
<comment type="caution">
    <text evidence="2">The sequence shown here is derived from an EMBL/GenBank/DDBJ whole genome shotgun (WGS) entry which is preliminary data.</text>
</comment>
<evidence type="ECO:0000313" key="2">
    <source>
        <dbReference type="EMBL" id="ETW97393.1"/>
    </source>
</evidence>
<protein>
    <recommendedName>
        <fullName evidence="4">Antitoxin</fullName>
    </recommendedName>
</protein>
<gene>
    <name evidence="2" type="ORF">ETSY1_22815</name>
</gene>